<sequence>MLATVLVIVLAVLAIGFVRTETRDDGGGVGESGEGSELLNERFASDPDASESASHTRHASVIFSNPSLNADSLAFKETVDSTMQAVRNLPQLLAALSYYDTRDGSLLADDGHAVLANVALQNPDDPAEHIDIGQFVESIRQASNDAAGFEIEVVSFRILEDELDEILTEDFNRILIYSLVIGLVILILAFRALVAAVIPLVMAIGSIFTALGIAALISQVYPLVELYAEMILLMGLAVGIDYSLFIVSRYRTERAAGREKIDAITVAANTTGRAVFYAGITVVLSLAGLMLTRDFTFISLALGAIIVVFVAVIASLTLLPGLLSLLGDNINLLRIPFLGRESNQGGIWSTITGWVLARPVPLASLTVAALIALTIPFFSMNLGFNAGADALPDALEGKRALELLEDHFSSSLILPAKVIVDAPNVNSPEIQAAVAALIQRVESDDSFLGPFVTVTDNAGTITRINVPLAGNIDDDASEDAVHLLREQIVPEAFAGINAKTFVAGDTAEGIDFRDRMFSSAYYVFAFVLGLSFLLLLVMFRSIVIPIKALVLNLLSVGAVYGVLVMVFQWGWGISILGSKETGIIETWLPLFLFGILFGLSMDYHMLLLNRIKEEFDRHGENERAVATGIRLTAGQITSAAAVMVGVFAAFATSRILGLQQFGVGLAVAVFLDATVIRVVLLPASMKLLGNWNWYLPAWLDWLPQVTPPDEATPTPADD</sequence>
<dbReference type="InterPro" id="IPR000731">
    <property type="entry name" value="SSD"/>
</dbReference>
<comment type="subcellular location">
    <subcellularLocation>
        <location evidence="1">Cell membrane</location>
        <topology evidence="1">Multi-pass membrane protein</topology>
    </subcellularLocation>
</comment>
<feature type="transmembrane region" description="Helical" evidence="6">
    <location>
        <begin position="629"/>
        <end position="651"/>
    </location>
</feature>
<dbReference type="PROSITE" id="PS50156">
    <property type="entry name" value="SSD"/>
    <property type="match status" value="1"/>
</dbReference>
<feature type="transmembrane region" description="Helical" evidence="6">
    <location>
        <begin position="519"/>
        <end position="537"/>
    </location>
</feature>
<feature type="transmembrane region" description="Helical" evidence="6">
    <location>
        <begin position="657"/>
        <end position="680"/>
    </location>
</feature>
<reference evidence="8" key="1">
    <citation type="submission" date="2015-10" db="EMBL/GenBank/DDBJ databases">
        <authorList>
            <person name="Gilbert D.G."/>
        </authorList>
    </citation>
    <scope>NUCLEOTIDE SEQUENCE</scope>
</reference>
<dbReference type="PANTHER" id="PTHR33406:SF13">
    <property type="entry name" value="MEMBRANE PROTEIN YDFJ"/>
    <property type="match status" value="1"/>
</dbReference>
<dbReference type="GO" id="GO:0005886">
    <property type="term" value="C:plasma membrane"/>
    <property type="evidence" value="ECO:0007669"/>
    <property type="project" value="UniProtKB-SubCell"/>
</dbReference>
<feature type="transmembrane region" description="Helical" evidence="6">
    <location>
        <begin position="347"/>
        <end position="375"/>
    </location>
</feature>
<dbReference type="InterPro" id="IPR050545">
    <property type="entry name" value="Mycobact_MmpL"/>
</dbReference>
<keyword evidence="4 6" id="KW-1133">Transmembrane helix</keyword>
<feature type="transmembrane region" description="Helical" evidence="6">
    <location>
        <begin position="174"/>
        <end position="193"/>
    </location>
</feature>
<dbReference type="InterPro" id="IPR004869">
    <property type="entry name" value="MMPL_dom"/>
</dbReference>
<gene>
    <name evidence="8" type="ORF">MGWOODY_Clf1369</name>
</gene>
<organism evidence="8">
    <name type="scientific">hydrothermal vent metagenome</name>
    <dbReference type="NCBI Taxonomy" id="652676"/>
    <lineage>
        <taxon>unclassified sequences</taxon>
        <taxon>metagenomes</taxon>
        <taxon>ecological metagenomes</taxon>
    </lineage>
</organism>
<dbReference type="EMBL" id="FAXA01000056">
    <property type="protein sequence ID" value="CUV01388.1"/>
    <property type="molecule type" value="Genomic_DNA"/>
</dbReference>
<feature type="transmembrane region" description="Helical" evidence="6">
    <location>
        <begin position="587"/>
        <end position="608"/>
    </location>
</feature>
<evidence type="ECO:0000256" key="4">
    <source>
        <dbReference type="ARBA" id="ARBA00022989"/>
    </source>
</evidence>
<dbReference type="Gene3D" id="1.20.1640.10">
    <property type="entry name" value="Multidrug efflux transporter AcrB transmembrane domain"/>
    <property type="match status" value="2"/>
</dbReference>
<proteinExistence type="predicted"/>
<keyword evidence="3 6" id="KW-0812">Transmembrane</keyword>
<evidence type="ECO:0000256" key="6">
    <source>
        <dbReference type="SAM" id="Phobius"/>
    </source>
</evidence>
<evidence type="ECO:0000256" key="3">
    <source>
        <dbReference type="ARBA" id="ARBA00022692"/>
    </source>
</evidence>
<feature type="transmembrane region" description="Helical" evidence="6">
    <location>
        <begin position="227"/>
        <end position="248"/>
    </location>
</feature>
<feature type="transmembrane region" description="Helical" evidence="6">
    <location>
        <begin position="549"/>
        <end position="567"/>
    </location>
</feature>
<protein>
    <submittedName>
        <fullName evidence="8">Integral membrane protein</fullName>
    </submittedName>
</protein>
<evidence type="ECO:0000256" key="5">
    <source>
        <dbReference type="ARBA" id="ARBA00023136"/>
    </source>
</evidence>
<dbReference type="SUPFAM" id="SSF82866">
    <property type="entry name" value="Multidrug efflux transporter AcrB transmembrane domain"/>
    <property type="match status" value="2"/>
</dbReference>
<evidence type="ECO:0000259" key="7">
    <source>
        <dbReference type="PROSITE" id="PS50156"/>
    </source>
</evidence>
<feature type="transmembrane region" description="Helical" evidence="6">
    <location>
        <begin position="297"/>
        <end position="326"/>
    </location>
</feature>
<evidence type="ECO:0000256" key="2">
    <source>
        <dbReference type="ARBA" id="ARBA00022475"/>
    </source>
</evidence>
<feature type="transmembrane region" description="Helical" evidence="6">
    <location>
        <begin position="274"/>
        <end position="291"/>
    </location>
</feature>
<feature type="domain" description="SSD" evidence="7">
    <location>
        <begin position="196"/>
        <end position="325"/>
    </location>
</feature>
<keyword evidence="2" id="KW-1003">Cell membrane</keyword>
<keyword evidence="5 6" id="KW-0472">Membrane</keyword>
<name>A0A160V708_9ZZZZ</name>
<accession>A0A160V708</accession>
<dbReference type="Pfam" id="PF03176">
    <property type="entry name" value="MMPL"/>
    <property type="match status" value="2"/>
</dbReference>
<dbReference type="PANTHER" id="PTHR33406">
    <property type="entry name" value="MEMBRANE PROTEIN MJ1562-RELATED"/>
    <property type="match status" value="1"/>
</dbReference>
<evidence type="ECO:0000256" key="1">
    <source>
        <dbReference type="ARBA" id="ARBA00004651"/>
    </source>
</evidence>
<feature type="transmembrane region" description="Helical" evidence="6">
    <location>
        <begin position="200"/>
        <end position="221"/>
    </location>
</feature>
<dbReference type="AlphaFoldDB" id="A0A160V708"/>
<evidence type="ECO:0000313" key="8">
    <source>
        <dbReference type="EMBL" id="CUV01388.1"/>
    </source>
</evidence>